<dbReference type="RefSeq" id="XP_010496384.1">
    <property type="nucleotide sequence ID" value="XM_010498082.1"/>
</dbReference>
<name>A0ABM0Y6N8_CAMSA</name>
<gene>
    <name evidence="3" type="primary">LOC104773466</name>
</gene>
<proteinExistence type="predicted"/>
<feature type="domain" description="FBD" evidence="1">
    <location>
        <begin position="80"/>
        <end position="151"/>
    </location>
</feature>
<organism evidence="2 3">
    <name type="scientific">Camelina sativa</name>
    <name type="common">False flax</name>
    <name type="synonym">Myagrum sativum</name>
    <dbReference type="NCBI Taxonomy" id="90675"/>
    <lineage>
        <taxon>Eukaryota</taxon>
        <taxon>Viridiplantae</taxon>
        <taxon>Streptophyta</taxon>
        <taxon>Embryophyta</taxon>
        <taxon>Tracheophyta</taxon>
        <taxon>Spermatophyta</taxon>
        <taxon>Magnoliopsida</taxon>
        <taxon>eudicotyledons</taxon>
        <taxon>Gunneridae</taxon>
        <taxon>Pentapetalae</taxon>
        <taxon>rosids</taxon>
        <taxon>malvids</taxon>
        <taxon>Brassicales</taxon>
        <taxon>Brassicaceae</taxon>
        <taxon>Camelineae</taxon>
        <taxon>Camelina</taxon>
    </lineage>
</organism>
<dbReference type="Pfam" id="PF08387">
    <property type="entry name" value="FBD"/>
    <property type="match status" value="1"/>
</dbReference>
<dbReference type="GeneID" id="104773466"/>
<accession>A0ABM0Y6N8</accession>
<sequence length="151" mass="17741">MTLCRDTFKFICEYSRIEPLPQFGDISSLRVTFRVSDIKWLPTFLKNFPKLKSLILIWNTNSKKMNSKELLRFNYSAVQECLLPSLEYVDLKTSFSGHDAELKLVMHLLTNSTNLKKLTVRLNYYCTNEKYLVKTLLKIPRRSTSCKVVIY</sequence>
<dbReference type="InterPro" id="IPR006566">
    <property type="entry name" value="FBD"/>
</dbReference>
<protein>
    <submittedName>
        <fullName evidence="3">FBD-associated F-box protein At5g53635</fullName>
    </submittedName>
</protein>
<evidence type="ECO:0000313" key="2">
    <source>
        <dbReference type="Proteomes" id="UP000694864"/>
    </source>
</evidence>
<dbReference type="Proteomes" id="UP000694864">
    <property type="component" value="Unplaced"/>
</dbReference>
<dbReference type="PANTHER" id="PTHR31900:SF25">
    <property type="entry name" value="FBD DOMAIN-CONTAINING PROTEIN"/>
    <property type="match status" value="1"/>
</dbReference>
<keyword evidence="2" id="KW-1185">Reference proteome</keyword>
<dbReference type="PANTHER" id="PTHR31900">
    <property type="entry name" value="F-BOX/RNI SUPERFAMILY PROTEIN-RELATED"/>
    <property type="match status" value="1"/>
</dbReference>
<evidence type="ECO:0000259" key="1">
    <source>
        <dbReference type="SMART" id="SM00579"/>
    </source>
</evidence>
<reference evidence="3" key="2">
    <citation type="submission" date="2025-08" db="UniProtKB">
        <authorList>
            <consortium name="RefSeq"/>
        </authorList>
    </citation>
    <scope>IDENTIFICATION</scope>
    <source>
        <tissue evidence="3">Leaf</tissue>
    </source>
</reference>
<dbReference type="InterPro" id="IPR050232">
    <property type="entry name" value="FBL13/AtMIF1-like"/>
</dbReference>
<evidence type="ECO:0000313" key="3">
    <source>
        <dbReference type="RefSeq" id="XP_010496384.1"/>
    </source>
</evidence>
<dbReference type="SUPFAM" id="SSF52047">
    <property type="entry name" value="RNI-like"/>
    <property type="match status" value="1"/>
</dbReference>
<dbReference type="SMART" id="SM00579">
    <property type="entry name" value="FBD"/>
    <property type="match status" value="1"/>
</dbReference>
<reference evidence="2" key="1">
    <citation type="journal article" date="2014" name="Nat. Commun.">
        <title>The emerging biofuel crop Camelina sativa retains a highly undifferentiated hexaploid genome structure.</title>
        <authorList>
            <person name="Kagale S."/>
            <person name="Koh C."/>
            <person name="Nixon J."/>
            <person name="Bollina V."/>
            <person name="Clarke W.E."/>
            <person name="Tuteja R."/>
            <person name="Spillane C."/>
            <person name="Robinson S.J."/>
            <person name="Links M.G."/>
            <person name="Clarke C."/>
            <person name="Higgins E.E."/>
            <person name="Huebert T."/>
            <person name="Sharpe A.G."/>
            <person name="Parkin I.A."/>
        </authorList>
    </citation>
    <scope>NUCLEOTIDE SEQUENCE [LARGE SCALE GENOMIC DNA]</scope>
    <source>
        <strain evidence="2">cv. DH55</strain>
    </source>
</reference>